<evidence type="ECO:0000313" key="3">
    <source>
        <dbReference type="Proteomes" id="UP000092713"/>
    </source>
</evidence>
<evidence type="ECO:0008006" key="4">
    <source>
        <dbReference type="Google" id="ProtNLM"/>
    </source>
</evidence>
<organism evidence="2 3">
    <name type="scientific">Janthinobacterium psychrotolerans</name>
    <dbReference type="NCBI Taxonomy" id="1747903"/>
    <lineage>
        <taxon>Bacteria</taxon>
        <taxon>Pseudomonadati</taxon>
        <taxon>Pseudomonadota</taxon>
        <taxon>Betaproteobacteria</taxon>
        <taxon>Burkholderiales</taxon>
        <taxon>Oxalobacteraceae</taxon>
        <taxon>Janthinobacterium</taxon>
    </lineage>
</organism>
<dbReference type="STRING" id="1747903.ASR47_1002156"/>
<keyword evidence="3" id="KW-1185">Reference proteome</keyword>
<dbReference type="Proteomes" id="UP000092713">
    <property type="component" value="Unassembled WGS sequence"/>
</dbReference>
<keyword evidence="1" id="KW-0732">Signal</keyword>
<evidence type="ECO:0000256" key="1">
    <source>
        <dbReference type="SAM" id="SignalP"/>
    </source>
</evidence>
<feature type="signal peptide" evidence="1">
    <location>
        <begin position="1"/>
        <end position="23"/>
    </location>
</feature>
<feature type="chain" id="PRO_5008355435" description="L,D-transpeptidase catalytic domain" evidence="1">
    <location>
        <begin position="24"/>
        <end position="210"/>
    </location>
</feature>
<protein>
    <recommendedName>
        <fullName evidence="4">L,D-transpeptidase catalytic domain</fullName>
    </recommendedName>
</protein>
<gene>
    <name evidence="2" type="ORF">ASR47_1002156</name>
</gene>
<dbReference type="OrthoDB" id="7202732at2"/>
<dbReference type="PATRIC" id="fig|1747903.4.peg.602"/>
<name>A0A1A7BX81_9BURK</name>
<comment type="caution">
    <text evidence="2">The sequence shown here is derived from an EMBL/GenBank/DDBJ whole genome shotgun (WGS) entry which is preliminary data.</text>
</comment>
<dbReference type="AlphaFoldDB" id="A0A1A7BX81"/>
<sequence length="210" mass="22105">MAGRWGGMLLALGALAAAPCALAAGGRADFKLEPASAEASKLADWIVDSGDNGKLPFVIVDKHGAKVFVFHADGSLRGASAALLGQSSGDDSAPGIGTRKLADIRPEERTTPAGRFVASLGHNLHGGEILWVDYDAAISLHPVVTSNPREQRLQRLASATPLDNRISYGCINVPPKFYQGVVSPAFKQSDGIVYILPETRPASTVFPGYR</sequence>
<proteinExistence type="predicted"/>
<reference evidence="2 3" key="1">
    <citation type="submission" date="2016-04" db="EMBL/GenBank/DDBJ databases">
        <title>Draft genome sequence of Janthinobacterium psychrotolerans sp. nov., isolated from freshwater sediments in Denmark.</title>
        <authorList>
            <person name="Gong X."/>
            <person name="Skrivergaard S."/>
            <person name="Korsgaard B.S."/>
            <person name="Schreiber L."/>
            <person name="Marshall I.P."/>
            <person name="Finster K."/>
            <person name="Schramm A."/>
        </authorList>
    </citation>
    <scope>NUCLEOTIDE SEQUENCE [LARGE SCALE GENOMIC DNA]</scope>
    <source>
        <strain evidence="2 3">S3-2</strain>
    </source>
</reference>
<dbReference type="EMBL" id="LOCQ01000061">
    <property type="protein sequence ID" value="OBV37105.1"/>
    <property type="molecule type" value="Genomic_DNA"/>
</dbReference>
<evidence type="ECO:0000313" key="2">
    <source>
        <dbReference type="EMBL" id="OBV37105.1"/>
    </source>
</evidence>
<dbReference type="RefSeq" id="WP_150127942.1">
    <property type="nucleotide sequence ID" value="NZ_LOCQ01000061.1"/>
</dbReference>
<accession>A0A1A7BX81</accession>